<accession>K0JNM9</accession>
<dbReference type="Pfam" id="PF02518">
    <property type="entry name" value="HATPase_c"/>
    <property type="match status" value="1"/>
</dbReference>
<dbReference type="STRING" id="1179773.BN6_01320"/>
<evidence type="ECO:0000259" key="4">
    <source>
        <dbReference type="SMART" id="SM00065"/>
    </source>
</evidence>
<keyword evidence="3" id="KW-0902">Two-component regulatory system</keyword>
<dbReference type="GO" id="GO:0046983">
    <property type="term" value="F:protein dimerization activity"/>
    <property type="evidence" value="ECO:0007669"/>
    <property type="project" value="InterPro"/>
</dbReference>
<dbReference type="InterPro" id="IPR029016">
    <property type="entry name" value="GAF-like_dom_sf"/>
</dbReference>
<dbReference type="Proteomes" id="UP000006281">
    <property type="component" value="Chromosome"/>
</dbReference>
<dbReference type="SMART" id="SM00065">
    <property type="entry name" value="GAF"/>
    <property type="match status" value="1"/>
</dbReference>
<name>K0JNM9_SACES</name>
<dbReference type="Gene3D" id="3.30.565.10">
    <property type="entry name" value="Histidine kinase-like ATPase, C-terminal domain"/>
    <property type="match status" value="1"/>
</dbReference>
<dbReference type="EMBL" id="HE804045">
    <property type="protein sequence ID" value="CCH27465.1"/>
    <property type="molecule type" value="Genomic_DNA"/>
</dbReference>
<evidence type="ECO:0000313" key="6">
    <source>
        <dbReference type="EMBL" id="CCH27465.1"/>
    </source>
</evidence>
<evidence type="ECO:0000256" key="2">
    <source>
        <dbReference type="ARBA" id="ARBA00022777"/>
    </source>
</evidence>
<dbReference type="InterPro" id="IPR036890">
    <property type="entry name" value="HATPase_C_sf"/>
</dbReference>
<organism evidence="6 7">
    <name type="scientific">Saccharothrix espanaensis (strain ATCC 51144 / DSM 44229 / JCM 9112 / NBRC 15066 / NRRL 15764)</name>
    <dbReference type="NCBI Taxonomy" id="1179773"/>
    <lineage>
        <taxon>Bacteria</taxon>
        <taxon>Bacillati</taxon>
        <taxon>Actinomycetota</taxon>
        <taxon>Actinomycetes</taxon>
        <taxon>Pseudonocardiales</taxon>
        <taxon>Pseudonocardiaceae</taxon>
        <taxon>Saccharothrix</taxon>
    </lineage>
</organism>
<dbReference type="PANTHER" id="PTHR24421:SF56">
    <property type="entry name" value="OXYGEN SENSOR HISTIDINE KINASE RESPONSE REGULATOR DOST"/>
    <property type="match status" value="1"/>
</dbReference>
<dbReference type="HOGENOM" id="CLU_034370_0_1_11"/>
<dbReference type="Pfam" id="PF13185">
    <property type="entry name" value="GAF_2"/>
    <property type="match status" value="1"/>
</dbReference>
<evidence type="ECO:0000259" key="5">
    <source>
        <dbReference type="SMART" id="SM00387"/>
    </source>
</evidence>
<gene>
    <name evidence="6" type="ordered locus">BN6_01320</name>
</gene>
<keyword evidence="1" id="KW-0808">Transferase</keyword>
<dbReference type="GO" id="GO:0000155">
    <property type="term" value="F:phosphorelay sensor kinase activity"/>
    <property type="evidence" value="ECO:0007669"/>
    <property type="project" value="InterPro"/>
</dbReference>
<reference evidence="6 7" key="1">
    <citation type="journal article" date="2012" name="BMC Genomics">
        <title>Complete genome sequence of Saccharothrix espanaensis DSM 44229T and comparison to the other completely sequenced Pseudonocardiaceae.</title>
        <authorList>
            <person name="Strobel T."/>
            <person name="Al-Dilaimi A."/>
            <person name="Blom J."/>
            <person name="Gessner A."/>
            <person name="Kalinowski J."/>
            <person name="Luzhetska M."/>
            <person name="Puhler A."/>
            <person name="Szczepanowski R."/>
            <person name="Bechthold A."/>
            <person name="Ruckert C."/>
        </authorList>
    </citation>
    <scope>NUCLEOTIDE SEQUENCE [LARGE SCALE GENOMIC DNA]</scope>
    <source>
        <strain evidence="7">ATCC 51144 / DSM 44229 / JCM 9112 / NBRC 15066 / NRRL 15764</strain>
    </source>
</reference>
<keyword evidence="2 6" id="KW-0418">Kinase</keyword>
<dbReference type="SMART" id="SM00387">
    <property type="entry name" value="HATPase_c"/>
    <property type="match status" value="1"/>
</dbReference>
<dbReference type="InterPro" id="IPR011712">
    <property type="entry name" value="Sig_transdc_His_kin_sub3_dim/P"/>
</dbReference>
<dbReference type="Pfam" id="PF07730">
    <property type="entry name" value="HisKA_3"/>
    <property type="match status" value="1"/>
</dbReference>
<evidence type="ECO:0000256" key="1">
    <source>
        <dbReference type="ARBA" id="ARBA00022679"/>
    </source>
</evidence>
<dbReference type="PANTHER" id="PTHR24421">
    <property type="entry name" value="NITRATE/NITRITE SENSOR PROTEIN NARX-RELATED"/>
    <property type="match status" value="1"/>
</dbReference>
<keyword evidence="7" id="KW-1185">Reference proteome</keyword>
<dbReference type="eggNOG" id="COG2203">
    <property type="taxonomic scope" value="Bacteria"/>
</dbReference>
<dbReference type="SUPFAM" id="SSF55874">
    <property type="entry name" value="ATPase domain of HSP90 chaperone/DNA topoisomerase II/histidine kinase"/>
    <property type="match status" value="1"/>
</dbReference>
<dbReference type="InterPro" id="IPR050482">
    <property type="entry name" value="Sensor_HK_TwoCompSys"/>
</dbReference>
<dbReference type="PATRIC" id="fig|1179773.3.peg.131"/>
<dbReference type="CDD" id="cd16917">
    <property type="entry name" value="HATPase_UhpB-NarQ-NarX-like"/>
    <property type="match status" value="1"/>
</dbReference>
<dbReference type="AlphaFoldDB" id="K0JNM9"/>
<dbReference type="eggNOG" id="COG4585">
    <property type="taxonomic scope" value="Bacteria"/>
</dbReference>
<dbReference type="GO" id="GO:0016020">
    <property type="term" value="C:membrane"/>
    <property type="evidence" value="ECO:0007669"/>
    <property type="project" value="InterPro"/>
</dbReference>
<dbReference type="InterPro" id="IPR003594">
    <property type="entry name" value="HATPase_dom"/>
</dbReference>
<sequence>MGGVPGADRGRGLPLTAVDPALVLAASTEITTAALAGDDPDAVLPLVVRRAVELAEADLGLAMVTGPDGTLTVEASSGDDDPVGIVLSDRSSAARAARTGVPVVSDDFTTDPRTAPFVPKALRGYGPFAVAPFGTMERRIGALAVYRRKGAARFSTDTVDVLTAFAAQAGLAVVLAEGFTARQRIAVYEERERIARDLHDVIIQRLYATGVQLDLLDRRLKLDGREAQRLADCVDQLDQTMAEVRATVRALRSADPGRPGDADLRGSVLAEAHTAGELLGFEPEVRIDGELGQVPPDLADHARAALREALSNVVRHSGARTVQIGLTETDARLVLRVADDGCGIPRGVARRGLRHLEERALAAGGGCEVSSSPRTGTTITWHVPLTPSALA</sequence>
<proteinExistence type="predicted"/>
<feature type="domain" description="Histidine kinase/HSP90-like ATPase" evidence="5">
    <location>
        <begin position="297"/>
        <end position="387"/>
    </location>
</feature>
<evidence type="ECO:0000256" key="3">
    <source>
        <dbReference type="ARBA" id="ARBA00023012"/>
    </source>
</evidence>
<dbReference type="Gene3D" id="1.20.5.1930">
    <property type="match status" value="1"/>
</dbReference>
<feature type="domain" description="GAF" evidence="4">
    <location>
        <begin position="39"/>
        <end position="183"/>
    </location>
</feature>
<dbReference type="BioCyc" id="SESP1179773:BN6_RS00645-MONOMER"/>
<dbReference type="SUPFAM" id="SSF55781">
    <property type="entry name" value="GAF domain-like"/>
    <property type="match status" value="1"/>
</dbReference>
<protein>
    <submittedName>
        <fullName evidence="6">GAF sensor signal transduction histidine kinase</fullName>
    </submittedName>
</protein>
<dbReference type="KEGG" id="sesp:BN6_01320"/>
<evidence type="ECO:0000313" key="7">
    <source>
        <dbReference type="Proteomes" id="UP000006281"/>
    </source>
</evidence>
<dbReference type="InterPro" id="IPR003018">
    <property type="entry name" value="GAF"/>
</dbReference>
<dbReference type="Gene3D" id="3.30.450.40">
    <property type="match status" value="1"/>
</dbReference>